<feature type="compositionally biased region" description="Polar residues" evidence="1">
    <location>
        <begin position="21"/>
        <end position="49"/>
    </location>
</feature>
<protein>
    <submittedName>
        <fullName evidence="3">Uncharacterized protein</fullName>
    </submittedName>
</protein>
<comment type="caution">
    <text evidence="3">The sequence shown here is derived from an EMBL/GenBank/DDBJ whole genome shotgun (WGS) entry which is preliminary data.</text>
</comment>
<proteinExistence type="predicted"/>
<keyword evidence="4" id="KW-1185">Reference proteome</keyword>
<evidence type="ECO:0000313" key="4">
    <source>
        <dbReference type="Proteomes" id="UP001152888"/>
    </source>
</evidence>
<dbReference type="Proteomes" id="UP001152888">
    <property type="component" value="Unassembled WGS sequence"/>
</dbReference>
<evidence type="ECO:0000256" key="1">
    <source>
        <dbReference type="SAM" id="MobiDB-lite"/>
    </source>
</evidence>
<reference evidence="3" key="1">
    <citation type="submission" date="2022-03" db="EMBL/GenBank/DDBJ databases">
        <authorList>
            <person name="Sayadi A."/>
        </authorList>
    </citation>
    <scope>NUCLEOTIDE SEQUENCE</scope>
</reference>
<sequence length="68" mass="7771">MVGSRLLRRSVAPSKYPRSRVPSTVATERATRQQPTSRHSACHSSVSPSKQEKNTPPPWTRSRRRCKR</sequence>
<feature type="region of interest" description="Disordered" evidence="1">
    <location>
        <begin position="1"/>
        <end position="68"/>
    </location>
</feature>
<dbReference type="EMBL" id="CAKOFQ010007498">
    <property type="protein sequence ID" value="CAH2002543.1"/>
    <property type="molecule type" value="Genomic_DNA"/>
</dbReference>
<evidence type="ECO:0000313" key="2">
    <source>
        <dbReference type="EMBL" id="CAH1994491.1"/>
    </source>
</evidence>
<dbReference type="EMBL" id="CAKOFQ010007202">
    <property type="protein sequence ID" value="CAH1994491.1"/>
    <property type="molecule type" value="Genomic_DNA"/>
</dbReference>
<gene>
    <name evidence="2" type="ORF">ACAOBT_LOCUS22154</name>
    <name evidence="3" type="ORF">ACAOBT_LOCUS26839</name>
</gene>
<name>A0A9P0PXU8_ACAOB</name>
<dbReference type="AlphaFoldDB" id="A0A9P0PXU8"/>
<accession>A0A9P0PXU8</accession>
<evidence type="ECO:0000313" key="3">
    <source>
        <dbReference type="EMBL" id="CAH2002543.1"/>
    </source>
</evidence>
<organism evidence="3 4">
    <name type="scientific">Acanthoscelides obtectus</name>
    <name type="common">Bean weevil</name>
    <name type="synonym">Bruchus obtectus</name>
    <dbReference type="NCBI Taxonomy" id="200917"/>
    <lineage>
        <taxon>Eukaryota</taxon>
        <taxon>Metazoa</taxon>
        <taxon>Ecdysozoa</taxon>
        <taxon>Arthropoda</taxon>
        <taxon>Hexapoda</taxon>
        <taxon>Insecta</taxon>
        <taxon>Pterygota</taxon>
        <taxon>Neoptera</taxon>
        <taxon>Endopterygota</taxon>
        <taxon>Coleoptera</taxon>
        <taxon>Polyphaga</taxon>
        <taxon>Cucujiformia</taxon>
        <taxon>Chrysomeloidea</taxon>
        <taxon>Chrysomelidae</taxon>
        <taxon>Bruchinae</taxon>
        <taxon>Bruchini</taxon>
        <taxon>Acanthoscelides</taxon>
    </lineage>
</organism>